<name>A0A0M0G629_9BACI</name>
<dbReference type="InterPro" id="IPR009057">
    <property type="entry name" value="Homeodomain-like_sf"/>
</dbReference>
<dbReference type="Gene3D" id="1.10.357.10">
    <property type="entry name" value="Tetracycline Repressor, domain 2"/>
    <property type="match status" value="1"/>
</dbReference>
<gene>
    <name evidence="5" type="ORF">AF331_13300</name>
</gene>
<dbReference type="Pfam" id="PF00440">
    <property type="entry name" value="TetR_N"/>
    <property type="match status" value="1"/>
</dbReference>
<evidence type="ECO:0000256" key="3">
    <source>
        <dbReference type="PROSITE-ProRule" id="PRU00335"/>
    </source>
</evidence>
<dbReference type="PANTHER" id="PTHR43479">
    <property type="entry name" value="ACREF/ENVCD OPERON REPRESSOR-RELATED"/>
    <property type="match status" value="1"/>
</dbReference>
<feature type="DNA-binding region" description="H-T-H motif" evidence="3">
    <location>
        <begin position="33"/>
        <end position="52"/>
    </location>
</feature>
<keyword evidence="6" id="KW-1185">Reference proteome</keyword>
<dbReference type="Proteomes" id="UP000037405">
    <property type="component" value="Unassembled WGS sequence"/>
</dbReference>
<reference evidence="6" key="1">
    <citation type="submission" date="2015-07" db="EMBL/GenBank/DDBJ databases">
        <title>Fjat-14235 jcm11544.</title>
        <authorList>
            <person name="Liu B."/>
            <person name="Wang J."/>
            <person name="Zhu Y."/>
            <person name="Liu G."/>
            <person name="Chen Q."/>
            <person name="Chen Z."/>
            <person name="Lan J."/>
            <person name="Che J."/>
            <person name="Ge C."/>
            <person name="Shi H."/>
            <person name="Pan Z."/>
            <person name="Liu X."/>
        </authorList>
    </citation>
    <scope>NUCLEOTIDE SEQUENCE [LARGE SCALE GENOMIC DNA]</scope>
    <source>
        <strain evidence="6">JCM 11544</strain>
    </source>
</reference>
<dbReference type="PATRIC" id="fig|189381.12.peg.2710"/>
<dbReference type="GO" id="GO:0003677">
    <property type="term" value="F:DNA binding"/>
    <property type="evidence" value="ECO:0007669"/>
    <property type="project" value="UniProtKB-UniRule"/>
</dbReference>
<dbReference type="PRINTS" id="PR00455">
    <property type="entry name" value="HTHTETR"/>
</dbReference>
<dbReference type="InterPro" id="IPR050624">
    <property type="entry name" value="HTH-type_Tx_Regulator"/>
</dbReference>
<dbReference type="PANTHER" id="PTHR43479:SF11">
    <property type="entry name" value="ACREF_ENVCD OPERON REPRESSOR-RELATED"/>
    <property type="match status" value="1"/>
</dbReference>
<evidence type="ECO:0000313" key="5">
    <source>
        <dbReference type="EMBL" id="KON84972.1"/>
    </source>
</evidence>
<dbReference type="PROSITE" id="PS50977">
    <property type="entry name" value="HTH_TETR_2"/>
    <property type="match status" value="1"/>
</dbReference>
<evidence type="ECO:0000259" key="4">
    <source>
        <dbReference type="PROSITE" id="PS50977"/>
    </source>
</evidence>
<comment type="caution">
    <text evidence="5">The sequence shown here is derived from an EMBL/GenBank/DDBJ whole genome shotgun (WGS) entry which is preliminary data.</text>
</comment>
<accession>A0A0M0G629</accession>
<organism evidence="5 6">
    <name type="scientific">Rossellomorea marisflavi</name>
    <dbReference type="NCBI Taxonomy" id="189381"/>
    <lineage>
        <taxon>Bacteria</taxon>
        <taxon>Bacillati</taxon>
        <taxon>Bacillota</taxon>
        <taxon>Bacilli</taxon>
        <taxon>Bacillales</taxon>
        <taxon>Bacillaceae</taxon>
        <taxon>Rossellomorea</taxon>
    </lineage>
</organism>
<evidence type="ECO:0000313" key="6">
    <source>
        <dbReference type="Proteomes" id="UP000037405"/>
    </source>
</evidence>
<dbReference type="RefSeq" id="WP_053428573.1">
    <property type="nucleotide sequence ID" value="NZ_LGUE01000004.1"/>
</dbReference>
<dbReference type="EMBL" id="LGUE01000004">
    <property type="protein sequence ID" value="KON84972.1"/>
    <property type="molecule type" value="Genomic_DNA"/>
</dbReference>
<protein>
    <recommendedName>
        <fullName evidence="4">HTH tetR-type domain-containing protein</fullName>
    </recommendedName>
</protein>
<dbReference type="SUPFAM" id="SSF46689">
    <property type="entry name" value="Homeodomain-like"/>
    <property type="match status" value="1"/>
</dbReference>
<dbReference type="AlphaFoldDB" id="A0A0M0G629"/>
<keyword evidence="2 3" id="KW-0238">DNA-binding</keyword>
<evidence type="ECO:0000256" key="2">
    <source>
        <dbReference type="ARBA" id="ARBA00023125"/>
    </source>
</evidence>
<keyword evidence="1" id="KW-0678">Repressor</keyword>
<dbReference type="OrthoDB" id="9814200at2"/>
<sequence>MKKEWMPIAGTKKDTLMQVSLEEFSIKGFEGVNITELATKADMTTGAVYHHFGSKLTLYTVVRREMEQRIIDRMEGAAALFTKTEEAMKSALLSGLVFSAKQNMCKLMGEEQPLGMEDPIKDFLAELNIQGELPIEIVSVSVWRSILMQISEGQLTVDQGKQLLEWLFR</sequence>
<evidence type="ECO:0000256" key="1">
    <source>
        <dbReference type="ARBA" id="ARBA00022491"/>
    </source>
</evidence>
<feature type="domain" description="HTH tetR-type" evidence="4">
    <location>
        <begin position="10"/>
        <end position="70"/>
    </location>
</feature>
<proteinExistence type="predicted"/>
<dbReference type="InterPro" id="IPR001647">
    <property type="entry name" value="HTH_TetR"/>
</dbReference>